<dbReference type="GO" id="GO:0009055">
    <property type="term" value="F:electron transfer activity"/>
    <property type="evidence" value="ECO:0007669"/>
    <property type="project" value="InterPro"/>
</dbReference>
<dbReference type="GO" id="GO:0046872">
    <property type="term" value="F:metal ion binding"/>
    <property type="evidence" value="ECO:0007669"/>
    <property type="project" value="UniProtKB-KW"/>
</dbReference>
<keyword evidence="11 13" id="KW-0472">Membrane</keyword>
<dbReference type="GO" id="GO:0005886">
    <property type="term" value="C:plasma membrane"/>
    <property type="evidence" value="ECO:0007669"/>
    <property type="project" value="UniProtKB-SubCell"/>
</dbReference>
<keyword evidence="8" id="KW-0249">Electron transport</keyword>
<keyword evidence="16" id="KW-1185">Reference proteome</keyword>
<dbReference type="Proteomes" id="UP000609531">
    <property type="component" value="Unassembled WGS sequence"/>
</dbReference>
<evidence type="ECO:0000259" key="14">
    <source>
        <dbReference type="Pfam" id="PF01292"/>
    </source>
</evidence>
<feature type="domain" description="Cytochrome b561 bacterial/Ni-hydrogenase" evidence="14">
    <location>
        <begin position="16"/>
        <end position="186"/>
    </location>
</feature>
<keyword evidence="9 13" id="KW-1133">Transmembrane helix</keyword>
<organism evidence="15 16">
    <name type="scientific">Acuticoccus mangrovi</name>
    <dbReference type="NCBI Taxonomy" id="2796142"/>
    <lineage>
        <taxon>Bacteria</taxon>
        <taxon>Pseudomonadati</taxon>
        <taxon>Pseudomonadota</taxon>
        <taxon>Alphaproteobacteria</taxon>
        <taxon>Hyphomicrobiales</taxon>
        <taxon>Amorphaceae</taxon>
        <taxon>Acuticoccus</taxon>
    </lineage>
</organism>
<evidence type="ECO:0000256" key="8">
    <source>
        <dbReference type="ARBA" id="ARBA00022982"/>
    </source>
</evidence>
<dbReference type="PANTHER" id="PTHR30529:SF1">
    <property type="entry name" value="CYTOCHROME B561 HOMOLOG 2"/>
    <property type="match status" value="1"/>
</dbReference>
<evidence type="ECO:0000256" key="7">
    <source>
        <dbReference type="ARBA" id="ARBA00022723"/>
    </source>
</evidence>
<dbReference type="InterPro" id="IPR052168">
    <property type="entry name" value="Cytochrome_b561_oxidase"/>
</dbReference>
<keyword evidence="4" id="KW-1003">Cell membrane</keyword>
<comment type="similarity">
    <text evidence="12">Belongs to the cytochrome b561 family.</text>
</comment>
<dbReference type="InterPro" id="IPR016174">
    <property type="entry name" value="Di-haem_cyt_TM"/>
</dbReference>
<evidence type="ECO:0000313" key="16">
    <source>
        <dbReference type="Proteomes" id="UP000609531"/>
    </source>
</evidence>
<evidence type="ECO:0000256" key="12">
    <source>
        <dbReference type="ARBA" id="ARBA00037975"/>
    </source>
</evidence>
<dbReference type="SUPFAM" id="SSF81342">
    <property type="entry name" value="Transmembrane di-heme cytochromes"/>
    <property type="match status" value="1"/>
</dbReference>
<evidence type="ECO:0000256" key="5">
    <source>
        <dbReference type="ARBA" id="ARBA00022617"/>
    </source>
</evidence>
<dbReference type="RefSeq" id="WP_198882041.1">
    <property type="nucleotide sequence ID" value="NZ_JAEKJA010000007.1"/>
</dbReference>
<keyword evidence="6 13" id="KW-0812">Transmembrane</keyword>
<feature type="transmembrane region" description="Helical" evidence="13">
    <location>
        <begin position="23"/>
        <end position="43"/>
    </location>
</feature>
<dbReference type="EMBL" id="JAEKJA010000007">
    <property type="protein sequence ID" value="MBJ3776163.1"/>
    <property type="molecule type" value="Genomic_DNA"/>
</dbReference>
<evidence type="ECO:0000256" key="2">
    <source>
        <dbReference type="ARBA" id="ARBA00004651"/>
    </source>
</evidence>
<protein>
    <submittedName>
        <fullName evidence="15">Cytochrome b</fullName>
    </submittedName>
</protein>
<feature type="transmembrane region" description="Helical" evidence="13">
    <location>
        <begin position="154"/>
        <end position="174"/>
    </location>
</feature>
<keyword evidence="10" id="KW-0408">Iron</keyword>
<dbReference type="Pfam" id="PF01292">
    <property type="entry name" value="Ni_hydr_CYTB"/>
    <property type="match status" value="1"/>
</dbReference>
<keyword evidence="7" id="KW-0479">Metal-binding</keyword>
<feature type="transmembrane region" description="Helical" evidence="13">
    <location>
        <begin position="63"/>
        <end position="81"/>
    </location>
</feature>
<dbReference type="GO" id="GO:0020037">
    <property type="term" value="F:heme binding"/>
    <property type="evidence" value="ECO:0007669"/>
    <property type="project" value="TreeGrafter"/>
</dbReference>
<keyword evidence="3" id="KW-0813">Transport</keyword>
<dbReference type="GO" id="GO:0022904">
    <property type="term" value="P:respiratory electron transport chain"/>
    <property type="evidence" value="ECO:0007669"/>
    <property type="project" value="InterPro"/>
</dbReference>
<proteinExistence type="inferred from homology"/>
<evidence type="ECO:0000313" key="15">
    <source>
        <dbReference type="EMBL" id="MBJ3776163.1"/>
    </source>
</evidence>
<evidence type="ECO:0000256" key="11">
    <source>
        <dbReference type="ARBA" id="ARBA00023136"/>
    </source>
</evidence>
<keyword evidence="5" id="KW-0349">Heme</keyword>
<reference evidence="15" key="1">
    <citation type="submission" date="2020-12" db="EMBL/GenBank/DDBJ databases">
        <title>Bacterial taxonomy.</title>
        <authorList>
            <person name="Pan X."/>
        </authorList>
    </citation>
    <scope>NUCLEOTIDE SEQUENCE</scope>
    <source>
        <strain evidence="15">B2012</strain>
    </source>
</reference>
<evidence type="ECO:0000256" key="3">
    <source>
        <dbReference type="ARBA" id="ARBA00022448"/>
    </source>
</evidence>
<dbReference type="AlphaFoldDB" id="A0A934IGS1"/>
<evidence type="ECO:0000256" key="13">
    <source>
        <dbReference type="SAM" id="Phobius"/>
    </source>
</evidence>
<gene>
    <name evidence="15" type="ORF">JCR33_10720</name>
</gene>
<evidence type="ECO:0000256" key="10">
    <source>
        <dbReference type="ARBA" id="ARBA00023004"/>
    </source>
</evidence>
<evidence type="ECO:0000256" key="1">
    <source>
        <dbReference type="ARBA" id="ARBA00001970"/>
    </source>
</evidence>
<dbReference type="InterPro" id="IPR011577">
    <property type="entry name" value="Cyt_b561_bac/Ni-Hgenase"/>
</dbReference>
<feature type="transmembrane region" description="Helical" evidence="13">
    <location>
        <begin position="102"/>
        <end position="125"/>
    </location>
</feature>
<comment type="caution">
    <text evidence="15">The sequence shown here is derived from an EMBL/GenBank/DDBJ whole genome shotgun (WGS) entry which is preliminary data.</text>
</comment>
<evidence type="ECO:0000256" key="6">
    <source>
        <dbReference type="ARBA" id="ARBA00022692"/>
    </source>
</evidence>
<name>A0A934IGS1_9HYPH</name>
<dbReference type="PANTHER" id="PTHR30529">
    <property type="entry name" value="CYTOCHROME B561"/>
    <property type="match status" value="1"/>
</dbReference>
<comment type="subcellular location">
    <subcellularLocation>
        <location evidence="2">Cell membrane</location>
        <topology evidence="2">Multi-pass membrane protein</topology>
    </subcellularLocation>
</comment>
<sequence length="189" mass="20485">MAVDQQSAGRALPVAYSAVAKGFHWITVLAVAALLALGFWMASRAEANVWGSLTDTLFASHKIIGFTLLWFTAARLLWRLFRGAPPAAVSGVQKLVAAITHWGLYAVLIAVPLSGWAAVSAFPALNIFGLFDLPALISPDKEAYGQIIEVHETLVWVLIVLAVLHIAAALYHGVVRRDGVFSRMWPRSL</sequence>
<evidence type="ECO:0000256" key="9">
    <source>
        <dbReference type="ARBA" id="ARBA00022989"/>
    </source>
</evidence>
<accession>A0A934IGS1</accession>
<evidence type="ECO:0000256" key="4">
    <source>
        <dbReference type="ARBA" id="ARBA00022475"/>
    </source>
</evidence>
<comment type="cofactor">
    <cofactor evidence="1">
        <name>heme b</name>
        <dbReference type="ChEBI" id="CHEBI:60344"/>
    </cofactor>
</comment>